<dbReference type="PIRSF" id="PIRSF001363">
    <property type="entry name" value="Malate_synth"/>
    <property type="match status" value="1"/>
</dbReference>
<comment type="catalytic activity">
    <reaction evidence="8 10">
        <text>glyoxylate + acetyl-CoA + H2O = (S)-malate + CoA + H(+)</text>
        <dbReference type="Rhea" id="RHEA:18181"/>
        <dbReference type="ChEBI" id="CHEBI:15377"/>
        <dbReference type="ChEBI" id="CHEBI:15378"/>
        <dbReference type="ChEBI" id="CHEBI:15589"/>
        <dbReference type="ChEBI" id="CHEBI:36655"/>
        <dbReference type="ChEBI" id="CHEBI:57287"/>
        <dbReference type="ChEBI" id="CHEBI:57288"/>
        <dbReference type="EC" id="2.3.3.9"/>
    </reaction>
</comment>
<dbReference type="Proteomes" id="UP000037505">
    <property type="component" value="Unassembled WGS sequence"/>
</dbReference>
<keyword evidence="4 10" id="KW-0329">Glyoxylate bypass</keyword>
<evidence type="ECO:0000313" key="15">
    <source>
        <dbReference type="Proteomes" id="UP000037505"/>
    </source>
</evidence>
<evidence type="ECO:0000256" key="6">
    <source>
        <dbReference type="ARBA" id="ARBA00022679"/>
    </source>
</evidence>
<keyword evidence="15" id="KW-1185">Reference proteome</keyword>
<dbReference type="CDD" id="cd00727">
    <property type="entry name" value="malate_synt_A"/>
    <property type="match status" value="1"/>
</dbReference>
<dbReference type="FunFam" id="1.20.1220.12:FF:000001">
    <property type="entry name" value="Malate synthase"/>
    <property type="match status" value="1"/>
</dbReference>
<dbReference type="GO" id="GO:0004474">
    <property type="term" value="F:malate synthase activity"/>
    <property type="evidence" value="ECO:0007669"/>
    <property type="project" value="UniProtKB-EC"/>
</dbReference>
<dbReference type="GO" id="GO:0006099">
    <property type="term" value="P:tricarboxylic acid cycle"/>
    <property type="evidence" value="ECO:0007669"/>
    <property type="project" value="UniProtKB-KW"/>
</dbReference>
<dbReference type="Pfam" id="PF20659">
    <property type="entry name" value="MS_C"/>
    <property type="match status" value="1"/>
</dbReference>
<reference evidence="14 15" key="1">
    <citation type="submission" date="2014-06" db="EMBL/GenBank/DDBJ databases">
        <title>The Genome of the Aflatoxigenic Filamentous Fungus Aspergillus nomius.</title>
        <authorList>
            <person name="Moore M.G."/>
            <person name="Shannon B.M."/>
            <person name="Brian M.M."/>
        </authorList>
    </citation>
    <scope>NUCLEOTIDE SEQUENCE [LARGE SCALE GENOMIC DNA]</scope>
    <source>
        <strain evidence="14 15">NRRL 13137</strain>
    </source>
</reference>
<dbReference type="OrthoDB" id="186072at2759"/>
<dbReference type="InterPro" id="IPR011076">
    <property type="entry name" value="Malate_synth_sf"/>
</dbReference>
<proteinExistence type="inferred from homology"/>
<evidence type="ECO:0000256" key="8">
    <source>
        <dbReference type="ARBA" id="ARBA00047918"/>
    </source>
</evidence>
<evidence type="ECO:0000256" key="4">
    <source>
        <dbReference type="ARBA" id="ARBA00022435"/>
    </source>
</evidence>
<keyword evidence="5 10" id="KW-0816">Tricarboxylic acid cycle</keyword>
<evidence type="ECO:0000256" key="2">
    <source>
        <dbReference type="ARBA" id="ARBA00006394"/>
    </source>
</evidence>
<dbReference type="Pfam" id="PF01274">
    <property type="entry name" value="MS_TIM-barrel"/>
    <property type="match status" value="1"/>
</dbReference>
<feature type="active site" description="Proton acceptor" evidence="9">
    <location>
        <position position="183"/>
    </location>
</feature>
<comment type="similarity">
    <text evidence="2 10">Belongs to the malate synthase family.</text>
</comment>
<dbReference type="InterPro" id="IPR044856">
    <property type="entry name" value="Malate_synth_C_sf"/>
</dbReference>
<evidence type="ECO:0000259" key="11">
    <source>
        <dbReference type="Pfam" id="PF01274"/>
    </source>
</evidence>
<sequence length="554" mass="62872">LFVRYKTKTRTRITIMSQIDVQLKDVAILGAIPNDARKILTKEACAFLAILHRTFNPTRKALLQRRIDRQAELDKGNLLDFLPETKHIRENDAWKGAPPAPGLVDRRVEITGPTDRKMVVNALNADVWTYMADFEDSSAPTWENMINGQVNLYDAIRRQIDFKQGNKEYKLRTDRTLPTLIARARGWHLDEKHFTVNGEPISGSLFDFGLYFFHNAKELVARGFGPYFYLPKMESHLEARLWNDVFNLAQDYIGMPRGTIRGTVLIETISAAFEMDEIIYELREHSSGLNCGRWDYIFSFIKKFRKHPNFVLPDRSDVTMTVPFMDAYVRLLIKTCHRRGVHAMGGMAAQIPIKDNQAANDKAMESVRADKLREVRAGHDGTWVAHPALAAIASDVFNKHMPTPNQLFVRREDAHVTANDLLNTNVPGKITEEGIRKNLNIGLSYMEGWLRGVGCIPINYLMEDAATAEVSRSQLWQWTHHGVTTSEGKKVDKAYALRLLKEQADSLAEKGPKGNKYHLAARYFAGQVTGEDYADFLTSLLYNEISSAGQVSKL</sequence>
<evidence type="ECO:0000256" key="1">
    <source>
        <dbReference type="ARBA" id="ARBA00004275"/>
    </source>
</evidence>
<dbReference type="InterPro" id="IPR048356">
    <property type="entry name" value="MS_N"/>
</dbReference>
<dbReference type="SUPFAM" id="SSF51645">
    <property type="entry name" value="Malate synthase G"/>
    <property type="match status" value="1"/>
</dbReference>
<keyword evidence="6 10" id="KW-0808">Transferase</keyword>
<feature type="domain" description="Malate synthase N-terminal" evidence="12">
    <location>
        <begin position="25"/>
        <end position="87"/>
    </location>
</feature>
<dbReference type="Pfam" id="PF20656">
    <property type="entry name" value="MS_N"/>
    <property type="match status" value="1"/>
</dbReference>
<dbReference type="FunFam" id="3.20.20.360:FF:000001">
    <property type="entry name" value="Malate synthase"/>
    <property type="match status" value="1"/>
</dbReference>
<evidence type="ECO:0000256" key="7">
    <source>
        <dbReference type="ARBA" id="ARBA00023140"/>
    </source>
</evidence>
<dbReference type="InterPro" id="IPR006252">
    <property type="entry name" value="Malate_synthA"/>
</dbReference>
<dbReference type="RefSeq" id="XP_015411878.1">
    <property type="nucleotide sequence ID" value="XM_015545954.1"/>
</dbReference>
<protein>
    <recommendedName>
        <fullName evidence="3 10">Malate synthase</fullName>
        <ecNumber evidence="3 10">2.3.3.9</ecNumber>
    </recommendedName>
</protein>
<dbReference type="InterPro" id="IPR046363">
    <property type="entry name" value="MS_N_TIM-barrel_dom"/>
</dbReference>
<dbReference type="UniPathway" id="UPA00703">
    <property type="reaction ID" value="UER00720"/>
</dbReference>
<organism evidence="14 15">
    <name type="scientific">Aspergillus nomiae NRRL (strain ATCC 15546 / NRRL 13137 / CBS 260.88 / M93)</name>
    <dbReference type="NCBI Taxonomy" id="1509407"/>
    <lineage>
        <taxon>Eukaryota</taxon>
        <taxon>Fungi</taxon>
        <taxon>Dikarya</taxon>
        <taxon>Ascomycota</taxon>
        <taxon>Pezizomycotina</taxon>
        <taxon>Eurotiomycetes</taxon>
        <taxon>Eurotiomycetidae</taxon>
        <taxon>Eurotiales</taxon>
        <taxon>Aspergillaceae</taxon>
        <taxon>Aspergillus</taxon>
        <taxon>Aspergillus subgen. Circumdati</taxon>
    </lineage>
</organism>
<dbReference type="EMBL" id="JNOM01000007">
    <property type="protein sequence ID" value="KNG90955.1"/>
    <property type="molecule type" value="Genomic_DNA"/>
</dbReference>
<accession>A0A0L1JGR4</accession>
<evidence type="ECO:0000256" key="10">
    <source>
        <dbReference type="RuleBase" id="RU000555"/>
    </source>
</evidence>
<evidence type="ECO:0000313" key="14">
    <source>
        <dbReference type="EMBL" id="KNG90955.1"/>
    </source>
</evidence>
<dbReference type="PANTHER" id="PTHR42902:SF1">
    <property type="entry name" value="MALATE SYNTHASE 1-RELATED"/>
    <property type="match status" value="1"/>
</dbReference>
<gene>
    <name evidence="14" type="ORF">ANOM_000696</name>
</gene>
<feature type="active site" description="Proton donor" evidence="9">
    <location>
        <position position="464"/>
    </location>
</feature>
<feature type="non-terminal residue" evidence="14">
    <location>
        <position position="1"/>
    </location>
</feature>
<dbReference type="GO" id="GO:0005782">
    <property type="term" value="C:peroxisomal matrix"/>
    <property type="evidence" value="ECO:0007669"/>
    <property type="project" value="TreeGrafter"/>
</dbReference>
<feature type="domain" description="Malate synthase C-terminal" evidence="13">
    <location>
        <begin position="429"/>
        <end position="545"/>
    </location>
</feature>
<dbReference type="PROSITE" id="PS00510">
    <property type="entry name" value="MALATE_SYNTHASE"/>
    <property type="match status" value="1"/>
</dbReference>
<comment type="caution">
    <text evidence="14">The sequence shown here is derived from an EMBL/GenBank/DDBJ whole genome shotgun (WGS) entry which is preliminary data.</text>
</comment>
<evidence type="ECO:0000259" key="13">
    <source>
        <dbReference type="Pfam" id="PF20659"/>
    </source>
</evidence>
<comment type="pathway">
    <text evidence="10">Carbohydrate metabolism; glyoxylate cycle; (S)-malate from isocitrate: step 2/2.</text>
</comment>
<dbReference type="EC" id="2.3.3.9" evidence="3 10"/>
<dbReference type="PANTHER" id="PTHR42902">
    <property type="entry name" value="MALATE SYNTHASE"/>
    <property type="match status" value="1"/>
</dbReference>
<keyword evidence="7" id="KW-0576">Peroxisome</keyword>
<dbReference type="NCBIfam" id="TIGR01344">
    <property type="entry name" value="malate_syn_A"/>
    <property type="match status" value="1"/>
</dbReference>
<dbReference type="Gene3D" id="3.20.20.360">
    <property type="entry name" value="Malate synthase, domain 3"/>
    <property type="match status" value="1"/>
</dbReference>
<evidence type="ECO:0000259" key="12">
    <source>
        <dbReference type="Pfam" id="PF20656"/>
    </source>
</evidence>
<dbReference type="Gene3D" id="1.20.1220.12">
    <property type="entry name" value="Malate synthase, domain III"/>
    <property type="match status" value="1"/>
</dbReference>
<dbReference type="GO" id="GO:0006097">
    <property type="term" value="P:glyoxylate cycle"/>
    <property type="evidence" value="ECO:0007669"/>
    <property type="project" value="UniProtKB-UniPathway"/>
</dbReference>
<evidence type="ECO:0000256" key="3">
    <source>
        <dbReference type="ARBA" id="ARBA00012636"/>
    </source>
</evidence>
<comment type="subcellular location">
    <subcellularLocation>
        <location evidence="1">Peroxisome</location>
    </subcellularLocation>
</comment>
<dbReference type="AlphaFoldDB" id="A0A0L1JGR4"/>
<dbReference type="GeneID" id="26802500"/>
<name>A0A0L1JGR4_ASPN3</name>
<feature type="domain" description="Malate synthase TIM barrel" evidence="11">
    <location>
        <begin position="179"/>
        <end position="423"/>
    </location>
</feature>
<dbReference type="InterPro" id="IPR019830">
    <property type="entry name" value="Malate_synthase_CS"/>
</dbReference>
<dbReference type="InterPro" id="IPR048355">
    <property type="entry name" value="MS_C"/>
</dbReference>
<evidence type="ECO:0000256" key="5">
    <source>
        <dbReference type="ARBA" id="ARBA00022532"/>
    </source>
</evidence>
<dbReference type="STRING" id="1509407.A0A0L1JGR4"/>
<dbReference type="InterPro" id="IPR001465">
    <property type="entry name" value="Malate_synthase_TIM"/>
</dbReference>
<evidence type="ECO:0000256" key="9">
    <source>
        <dbReference type="PIRSR" id="PIRSR001363-1"/>
    </source>
</evidence>